<dbReference type="Gene3D" id="3.40.190.10">
    <property type="entry name" value="Periplasmic binding protein-like II"/>
    <property type="match status" value="2"/>
</dbReference>
<dbReference type="PANTHER" id="PTHR30427">
    <property type="entry name" value="TRANSCRIPTIONAL ACTIVATOR PROTEIN LYSR"/>
    <property type="match status" value="1"/>
</dbReference>
<dbReference type="AlphaFoldDB" id="A0A1H5SWJ0"/>
<evidence type="ECO:0000259" key="5">
    <source>
        <dbReference type="PROSITE" id="PS50931"/>
    </source>
</evidence>
<organism evidence="6 7">
    <name type="scientific">Bosea lathyri</name>
    <dbReference type="NCBI Taxonomy" id="1036778"/>
    <lineage>
        <taxon>Bacteria</taxon>
        <taxon>Pseudomonadati</taxon>
        <taxon>Pseudomonadota</taxon>
        <taxon>Alphaproteobacteria</taxon>
        <taxon>Hyphomicrobiales</taxon>
        <taxon>Boseaceae</taxon>
        <taxon>Bosea</taxon>
    </lineage>
</organism>
<dbReference type="RefSeq" id="WP_103870809.1">
    <property type="nucleotide sequence ID" value="NZ_FNUY01000001.1"/>
</dbReference>
<dbReference type="EMBL" id="FNUY01000001">
    <property type="protein sequence ID" value="SEF54953.1"/>
    <property type="molecule type" value="Genomic_DNA"/>
</dbReference>
<dbReference type="InterPro" id="IPR036390">
    <property type="entry name" value="WH_DNA-bd_sf"/>
</dbReference>
<reference evidence="6 7" key="1">
    <citation type="submission" date="2016-10" db="EMBL/GenBank/DDBJ databases">
        <authorList>
            <person name="de Groot N.N."/>
        </authorList>
    </citation>
    <scope>NUCLEOTIDE SEQUENCE [LARGE SCALE GENOMIC DNA]</scope>
    <source>
        <strain evidence="6 7">DSM 26656</strain>
    </source>
</reference>
<dbReference type="Gene3D" id="1.10.10.10">
    <property type="entry name" value="Winged helix-like DNA-binding domain superfamily/Winged helix DNA-binding domain"/>
    <property type="match status" value="1"/>
</dbReference>
<evidence type="ECO:0000256" key="3">
    <source>
        <dbReference type="ARBA" id="ARBA00023125"/>
    </source>
</evidence>
<keyword evidence="4" id="KW-0804">Transcription</keyword>
<dbReference type="PANTHER" id="PTHR30427:SF1">
    <property type="entry name" value="TRANSCRIPTIONAL ACTIVATOR PROTEIN LYSR"/>
    <property type="match status" value="1"/>
</dbReference>
<keyword evidence="2" id="KW-0805">Transcription regulation</keyword>
<evidence type="ECO:0000256" key="1">
    <source>
        <dbReference type="ARBA" id="ARBA00009437"/>
    </source>
</evidence>
<dbReference type="GO" id="GO:0003700">
    <property type="term" value="F:DNA-binding transcription factor activity"/>
    <property type="evidence" value="ECO:0007669"/>
    <property type="project" value="InterPro"/>
</dbReference>
<accession>A0A1H5SWJ0</accession>
<comment type="similarity">
    <text evidence="1">Belongs to the LysR transcriptional regulatory family.</text>
</comment>
<dbReference type="SUPFAM" id="SSF46785">
    <property type="entry name" value="Winged helix' DNA-binding domain"/>
    <property type="match status" value="1"/>
</dbReference>
<dbReference type="OrthoDB" id="7260751at2"/>
<dbReference type="GO" id="GO:0010628">
    <property type="term" value="P:positive regulation of gene expression"/>
    <property type="evidence" value="ECO:0007669"/>
    <property type="project" value="TreeGrafter"/>
</dbReference>
<gene>
    <name evidence="6" type="ORF">SAMN04488115_101437</name>
</gene>
<dbReference type="InterPro" id="IPR000847">
    <property type="entry name" value="LysR_HTH_N"/>
</dbReference>
<dbReference type="CDD" id="cd08415">
    <property type="entry name" value="PBP2_LysR_opines_like"/>
    <property type="match status" value="1"/>
</dbReference>
<dbReference type="PRINTS" id="PR00039">
    <property type="entry name" value="HTHLYSR"/>
</dbReference>
<dbReference type="Proteomes" id="UP000236743">
    <property type="component" value="Unassembled WGS sequence"/>
</dbReference>
<protein>
    <submittedName>
        <fullName evidence="6">DNA-binding transcriptional regulator, LysR family</fullName>
    </submittedName>
</protein>
<dbReference type="GO" id="GO:0043565">
    <property type="term" value="F:sequence-specific DNA binding"/>
    <property type="evidence" value="ECO:0007669"/>
    <property type="project" value="TreeGrafter"/>
</dbReference>
<dbReference type="PROSITE" id="PS50931">
    <property type="entry name" value="HTH_LYSR"/>
    <property type="match status" value="1"/>
</dbReference>
<dbReference type="Pfam" id="PF00126">
    <property type="entry name" value="HTH_1"/>
    <property type="match status" value="1"/>
</dbReference>
<evidence type="ECO:0000256" key="2">
    <source>
        <dbReference type="ARBA" id="ARBA00023015"/>
    </source>
</evidence>
<dbReference type="InterPro" id="IPR037424">
    <property type="entry name" value="NocR_PBP2"/>
</dbReference>
<dbReference type="SUPFAM" id="SSF53850">
    <property type="entry name" value="Periplasmic binding protein-like II"/>
    <property type="match status" value="1"/>
</dbReference>
<keyword evidence="3 6" id="KW-0238">DNA-binding</keyword>
<dbReference type="Pfam" id="PF03466">
    <property type="entry name" value="LysR_substrate"/>
    <property type="match status" value="1"/>
</dbReference>
<proteinExistence type="inferred from homology"/>
<sequence>MNYRQVEVFKAIMDSGSITEAAVMLRISQPAVSKALKQLEGELGLQLFSRTTKGIAATEEARALYAEVERTYFGMQNLARFAANLRDRKQGRVVVSTIPALGIEWLPAVVAGFSAAHPHVTISLHSSNSTDAARLVGTGEIDLGIAQLRSEEYNLSRRKLFDLEGVIVLPAGHRLASRPDIRAEDLADETIVALGPDDEFRRRLTQALDAASLRYRSMIDASLAVTVCTLVAAGCGVGIVDSEAARTQTGKGLVFRAFSPRIRVPIYLFRQRGRPTSKLVEAFSAALSPPPSFRRDGDSGE</sequence>
<evidence type="ECO:0000313" key="6">
    <source>
        <dbReference type="EMBL" id="SEF54953.1"/>
    </source>
</evidence>
<keyword evidence="7" id="KW-1185">Reference proteome</keyword>
<dbReference type="InterPro" id="IPR036388">
    <property type="entry name" value="WH-like_DNA-bd_sf"/>
</dbReference>
<evidence type="ECO:0000256" key="4">
    <source>
        <dbReference type="ARBA" id="ARBA00023163"/>
    </source>
</evidence>
<dbReference type="InterPro" id="IPR005119">
    <property type="entry name" value="LysR_subst-bd"/>
</dbReference>
<evidence type="ECO:0000313" key="7">
    <source>
        <dbReference type="Proteomes" id="UP000236743"/>
    </source>
</evidence>
<name>A0A1H5SWJ0_9HYPH</name>
<feature type="domain" description="HTH lysR-type" evidence="5">
    <location>
        <begin position="1"/>
        <end position="58"/>
    </location>
</feature>